<dbReference type="Pfam" id="PF00814">
    <property type="entry name" value="TsaD"/>
    <property type="match status" value="1"/>
</dbReference>
<dbReference type="InterPro" id="IPR000905">
    <property type="entry name" value="Gcp-like_dom"/>
</dbReference>
<evidence type="ECO:0000313" key="2">
    <source>
        <dbReference type="EMBL" id="RCW31344.1"/>
    </source>
</evidence>
<protein>
    <submittedName>
        <fullName evidence="2">tRNA threonylcarbamoyladenosine biosynthesis protein TsaB</fullName>
    </submittedName>
</protein>
<dbReference type="RefSeq" id="WP_114437466.1">
    <property type="nucleotide sequence ID" value="NZ_QPIZ01000018.1"/>
</dbReference>
<dbReference type="Proteomes" id="UP000252733">
    <property type="component" value="Unassembled WGS sequence"/>
</dbReference>
<dbReference type="EMBL" id="QPIZ01000018">
    <property type="protein sequence ID" value="RCW31344.1"/>
    <property type="molecule type" value="Genomic_DNA"/>
</dbReference>
<dbReference type="GO" id="GO:0002949">
    <property type="term" value="P:tRNA threonylcarbamoyladenosine modification"/>
    <property type="evidence" value="ECO:0007669"/>
    <property type="project" value="InterPro"/>
</dbReference>
<name>A0A368UVF8_9BACT</name>
<evidence type="ECO:0000259" key="1">
    <source>
        <dbReference type="Pfam" id="PF00814"/>
    </source>
</evidence>
<sequence>MAYILCIETSTTVCSVALTRNGEVVAARQENEGNSHANRLTVLTEELFKDSSVNIEMSDIDAVAVSSGPGSYTGLRIGVSTAKGICFALGKQLIAIPSLSILALPVVQSLGSLKNNQDAWYCPMIDARRMEVYAAMYDSGMQQRKETSADIIDSESYAEILNRRKVFFFGNGAAKCKETLTHPNAFFPEDEGPLARNMAKPAAEAWNNRQFEDVAYFEPFYLKDFIATIPKKKIL</sequence>
<dbReference type="CDD" id="cd24032">
    <property type="entry name" value="ASKHA_NBD_TsaB"/>
    <property type="match status" value="1"/>
</dbReference>
<dbReference type="GO" id="GO:0005829">
    <property type="term" value="C:cytosol"/>
    <property type="evidence" value="ECO:0007669"/>
    <property type="project" value="TreeGrafter"/>
</dbReference>
<reference evidence="2 3" key="1">
    <citation type="submission" date="2018-07" db="EMBL/GenBank/DDBJ databases">
        <title>Freshwater and sediment microbial communities from various areas in North America, analyzing microbe dynamics in response to fracking.</title>
        <authorList>
            <person name="Lamendella R."/>
        </authorList>
    </citation>
    <scope>NUCLEOTIDE SEQUENCE [LARGE SCALE GENOMIC DNA]</scope>
    <source>
        <strain evidence="2 3">160A</strain>
    </source>
</reference>
<dbReference type="SUPFAM" id="SSF53067">
    <property type="entry name" value="Actin-like ATPase domain"/>
    <property type="match status" value="2"/>
</dbReference>
<dbReference type="InterPro" id="IPR043129">
    <property type="entry name" value="ATPase_NBD"/>
</dbReference>
<comment type="caution">
    <text evidence="2">The sequence shown here is derived from an EMBL/GenBank/DDBJ whole genome shotgun (WGS) entry which is preliminary data.</text>
</comment>
<dbReference type="PANTHER" id="PTHR11735">
    <property type="entry name" value="TRNA N6-ADENOSINE THREONYLCARBAMOYLTRANSFERASE"/>
    <property type="match status" value="1"/>
</dbReference>
<organism evidence="2 3">
    <name type="scientific">Marinilabilia salmonicolor</name>
    <dbReference type="NCBI Taxonomy" id="989"/>
    <lineage>
        <taxon>Bacteria</taxon>
        <taxon>Pseudomonadati</taxon>
        <taxon>Bacteroidota</taxon>
        <taxon>Bacteroidia</taxon>
        <taxon>Marinilabiliales</taxon>
        <taxon>Marinilabiliaceae</taxon>
        <taxon>Marinilabilia</taxon>
    </lineage>
</organism>
<keyword evidence="3" id="KW-1185">Reference proteome</keyword>
<dbReference type="InterPro" id="IPR022496">
    <property type="entry name" value="T6A_TsaB"/>
</dbReference>
<gene>
    <name evidence="2" type="ORF">DFO77_11861</name>
</gene>
<proteinExistence type="predicted"/>
<evidence type="ECO:0000313" key="3">
    <source>
        <dbReference type="Proteomes" id="UP000252733"/>
    </source>
</evidence>
<feature type="domain" description="Gcp-like" evidence="1">
    <location>
        <begin position="34"/>
        <end position="154"/>
    </location>
</feature>
<dbReference type="PANTHER" id="PTHR11735:SF11">
    <property type="entry name" value="TRNA THREONYLCARBAMOYLADENOSINE BIOSYNTHESIS PROTEIN TSAB"/>
    <property type="match status" value="1"/>
</dbReference>
<accession>A0A368UVF8</accession>
<dbReference type="NCBIfam" id="TIGR03725">
    <property type="entry name" value="T6A_YeaZ"/>
    <property type="match status" value="1"/>
</dbReference>
<dbReference type="Gene3D" id="3.30.420.40">
    <property type="match status" value="2"/>
</dbReference>
<dbReference type="AlphaFoldDB" id="A0A368UVF8"/>